<dbReference type="SUPFAM" id="SSF54523">
    <property type="entry name" value="Pili subunits"/>
    <property type="match status" value="1"/>
</dbReference>
<proteinExistence type="predicted"/>
<evidence type="ECO:0000256" key="1">
    <source>
        <dbReference type="SAM" id="Phobius"/>
    </source>
</evidence>
<comment type="caution">
    <text evidence="2">The sequence shown here is derived from an EMBL/GenBank/DDBJ whole genome shotgun (WGS) entry which is preliminary data.</text>
</comment>
<dbReference type="NCBIfam" id="TIGR02532">
    <property type="entry name" value="IV_pilin_GFxxxE"/>
    <property type="match status" value="1"/>
</dbReference>
<dbReference type="AlphaFoldDB" id="A0A8J6UQP2"/>
<keyword evidence="1" id="KW-1133">Transmembrane helix</keyword>
<dbReference type="InterPro" id="IPR045584">
    <property type="entry name" value="Pilin-like"/>
</dbReference>
<name>A0A8J6UQP2_9BACT</name>
<dbReference type="EMBL" id="JACWUN010000002">
    <property type="protein sequence ID" value="MBD1399406.1"/>
    <property type="molecule type" value="Genomic_DNA"/>
</dbReference>
<dbReference type="PROSITE" id="PS00409">
    <property type="entry name" value="PROKAR_NTER_METHYL"/>
    <property type="match status" value="1"/>
</dbReference>
<reference evidence="2" key="1">
    <citation type="submission" date="2020-09" db="EMBL/GenBank/DDBJ databases">
        <title>Pelobacter alkaliphilus sp. nov., a novel anaerobic arsenate-reducing bacterium from terrestrial mud volcano.</title>
        <authorList>
            <person name="Khomyakova M.A."/>
            <person name="Merkel A.Y."/>
            <person name="Slobodkin A.I."/>
        </authorList>
    </citation>
    <scope>NUCLEOTIDE SEQUENCE</scope>
    <source>
        <strain evidence="2">M08fum</strain>
    </source>
</reference>
<keyword evidence="3" id="KW-1185">Reference proteome</keyword>
<accession>A0A8J6UQP2</accession>
<organism evidence="2 3">
    <name type="scientific">Pelovirga terrestris</name>
    <dbReference type="NCBI Taxonomy" id="2771352"/>
    <lineage>
        <taxon>Bacteria</taxon>
        <taxon>Pseudomonadati</taxon>
        <taxon>Thermodesulfobacteriota</taxon>
        <taxon>Desulfuromonadia</taxon>
        <taxon>Geobacterales</taxon>
        <taxon>Geobacteraceae</taxon>
        <taxon>Pelovirga</taxon>
    </lineage>
</organism>
<evidence type="ECO:0000313" key="2">
    <source>
        <dbReference type="EMBL" id="MBD1399406.1"/>
    </source>
</evidence>
<sequence>MRLKYIKQNKASGFTLIELLIAMVVFAIIVAAMYGVLINSNRNYAIQNEVVDAQNNLRAAVGLLSRELRMAGYNVTPGNVTPGFVTQPVGPTVASPLQFNTDLGLIEYRLDGTNLQRREPGGGFQTIAENIESFVIDYDDLPNVIFTIRAFTPNFDRNREATVTVKVRNPL</sequence>
<dbReference type="RefSeq" id="WP_191153684.1">
    <property type="nucleotide sequence ID" value="NZ_JACWUN010000002.1"/>
</dbReference>
<dbReference type="Proteomes" id="UP000632828">
    <property type="component" value="Unassembled WGS sequence"/>
</dbReference>
<gene>
    <name evidence="2" type="ORF">ICT70_01840</name>
</gene>
<dbReference type="Pfam" id="PF07963">
    <property type="entry name" value="N_methyl"/>
    <property type="match status" value="1"/>
</dbReference>
<keyword evidence="1" id="KW-0812">Transmembrane</keyword>
<feature type="transmembrane region" description="Helical" evidence="1">
    <location>
        <begin position="12"/>
        <end position="37"/>
    </location>
</feature>
<dbReference type="Gene3D" id="3.30.700.10">
    <property type="entry name" value="Glycoprotein, Type 4 Pilin"/>
    <property type="match status" value="1"/>
</dbReference>
<dbReference type="InterPro" id="IPR012902">
    <property type="entry name" value="N_methyl_site"/>
</dbReference>
<keyword evidence="1" id="KW-0472">Membrane</keyword>
<evidence type="ECO:0000313" key="3">
    <source>
        <dbReference type="Proteomes" id="UP000632828"/>
    </source>
</evidence>
<protein>
    <submittedName>
        <fullName evidence="2">Prepilin-type N-terminal cleavage/methylation domain-containing protein</fullName>
    </submittedName>
</protein>